<dbReference type="InterPro" id="IPR018958">
    <property type="entry name" value="Knr4/Smi1-like_dom"/>
</dbReference>
<dbReference type="SUPFAM" id="SSF160631">
    <property type="entry name" value="SMI1/KNR4-like"/>
    <property type="match status" value="1"/>
</dbReference>
<comment type="caution">
    <text evidence="2">The sequence shown here is derived from an EMBL/GenBank/DDBJ whole genome shotgun (WGS) entry which is preliminary data.</text>
</comment>
<keyword evidence="3" id="KW-1185">Reference proteome</keyword>
<feature type="domain" description="Knr4/Smi1-like" evidence="1">
    <location>
        <begin position="21"/>
        <end position="124"/>
    </location>
</feature>
<sequence>MSGQTGPPQPAGQPVLEEVDRLPDDLVRFYELCGGVTLFMGQSGQIRIVRPAEFVRANPVIVGELCQSDRSYEWFIVASDDNGQYVTFDLSTSRSGWCYDSFWDRHGVPGQNDILAHSFIGFLNLVVLSEGVDFYWFLSDFVSLGDAYS</sequence>
<dbReference type="Pfam" id="PF09346">
    <property type="entry name" value="SMI1_KNR4"/>
    <property type="match status" value="1"/>
</dbReference>
<reference evidence="2 3" key="1">
    <citation type="submission" date="2016-10" db="EMBL/GenBank/DDBJ databases">
        <title>Arsenicibacter rosenii gen. nov., sp. nov., an efficient arsenic-methylating bacterium isolated from an arsenic-contaminated paddy soil.</title>
        <authorList>
            <person name="Huang K."/>
        </authorList>
    </citation>
    <scope>NUCLEOTIDE SEQUENCE [LARGE SCALE GENOMIC DNA]</scope>
    <source>
        <strain evidence="2 3">SM-1</strain>
    </source>
</reference>
<dbReference type="EMBL" id="MORL01000012">
    <property type="protein sequence ID" value="OIN57391.1"/>
    <property type="molecule type" value="Genomic_DNA"/>
</dbReference>
<dbReference type="Proteomes" id="UP000181790">
    <property type="component" value="Unassembled WGS sequence"/>
</dbReference>
<protein>
    <recommendedName>
        <fullName evidence="1">Knr4/Smi1-like domain-containing protein</fullName>
    </recommendedName>
</protein>
<name>A0A1S2VF61_9BACT</name>
<organism evidence="2 3">
    <name type="scientific">Arsenicibacter rosenii</name>
    <dbReference type="NCBI Taxonomy" id="1750698"/>
    <lineage>
        <taxon>Bacteria</taxon>
        <taxon>Pseudomonadati</taxon>
        <taxon>Bacteroidota</taxon>
        <taxon>Cytophagia</taxon>
        <taxon>Cytophagales</taxon>
        <taxon>Spirosomataceae</taxon>
        <taxon>Arsenicibacter</taxon>
    </lineage>
</organism>
<dbReference type="InterPro" id="IPR037883">
    <property type="entry name" value="Knr4/Smi1-like_sf"/>
</dbReference>
<evidence type="ECO:0000313" key="2">
    <source>
        <dbReference type="EMBL" id="OIN57391.1"/>
    </source>
</evidence>
<gene>
    <name evidence="2" type="ORF">BLX24_19345</name>
</gene>
<accession>A0A1S2VF61</accession>
<proteinExistence type="predicted"/>
<evidence type="ECO:0000259" key="1">
    <source>
        <dbReference type="Pfam" id="PF09346"/>
    </source>
</evidence>
<dbReference type="AlphaFoldDB" id="A0A1S2VF61"/>
<evidence type="ECO:0000313" key="3">
    <source>
        <dbReference type="Proteomes" id="UP000181790"/>
    </source>
</evidence>